<dbReference type="AlphaFoldDB" id="A0A2V4A476"/>
<comment type="caution">
    <text evidence="2">The sequence shown here is derived from an EMBL/GenBank/DDBJ whole genome shotgun (WGS) entry which is preliminary data.</text>
</comment>
<dbReference type="OrthoDB" id="680421at2"/>
<name>A0A2V4A476_9BACT</name>
<evidence type="ECO:0000313" key="2">
    <source>
        <dbReference type="EMBL" id="PXY02160.1"/>
    </source>
</evidence>
<dbReference type="InterPro" id="IPR014710">
    <property type="entry name" value="RmlC-like_jellyroll"/>
</dbReference>
<dbReference type="SUPFAM" id="SSF51206">
    <property type="entry name" value="cAMP-binding domain-like"/>
    <property type="match status" value="1"/>
</dbReference>
<protein>
    <submittedName>
        <fullName evidence="2">Crp/Fnr family transcriptional regulator</fullName>
    </submittedName>
</protein>
<dbReference type="InterPro" id="IPR000595">
    <property type="entry name" value="cNMP-bd_dom"/>
</dbReference>
<dbReference type="PROSITE" id="PS50042">
    <property type="entry name" value="CNMP_BINDING_3"/>
    <property type="match status" value="1"/>
</dbReference>
<keyword evidence="3" id="KW-1185">Reference proteome</keyword>
<dbReference type="RefSeq" id="WP_110359794.1">
    <property type="nucleotide sequence ID" value="NZ_QFLI01000002.1"/>
</dbReference>
<proteinExistence type="predicted"/>
<feature type="domain" description="Cyclic nucleotide-binding" evidence="1">
    <location>
        <begin position="1"/>
        <end position="123"/>
    </location>
</feature>
<sequence>MENLTTSDILYQDQFKGFFEKIDIPAKTTLLREGEISKKIFMIIKGCARLWFNNNGKDITFQFFFEGESVSSIESFQLNQPSKFSIETIEACEIIMVSKSNFQKILENNASVKKSMEDVIIRRLLAYQNLFLSRIKDSPQKRYEELTRINPEILKRVPQHYIASYLGITSVSLSRIRNRR</sequence>
<dbReference type="Pfam" id="PF00027">
    <property type="entry name" value="cNMP_binding"/>
    <property type="match status" value="1"/>
</dbReference>
<reference evidence="2 3" key="1">
    <citation type="submission" date="2018-05" db="EMBL/GenBank/DDBJ databases">
        <title>Marinifilum breve JC075T sp. nov., a marine bacterium isolated from Yongle Blue Hole in the South China Sea.</title>
        <authorList>
            <person name="Fu T."/>
        </authorList>
    </citation>
    <scope>NUCLEOTIDE SEQUENCE [LARGE SCALE GENOMIC DNA]</scope>
    <source>
        <strain evidence="2 3">JC075</strain>
    </source>
</reference>
<accession>A0A2V4A476</accession>
<dbReference type="EMBL" id="QFLI01000002">
    <property type="protein sequence ID" value="PXY02160.1"/>
    <property type="molecule type" value="Genomic_DNA"/>
</dbReference>
<dbReference type="Proteomes" id="UP000248079">
    <property type="component" value="Unassembled WGS sequence"/>
</dbReference>
<evidence type="ECO:0000313" key="3">
    <source>
        <dbReference type="Proteomes" id="UP000248079"/>
    </source>
</evidence>
<evidence type="ECO:0000259" key="1">
    <source>
        <dbReference type="PROSITE" id="PS50042"/>
    </source>
</evidence>
<gene>
    <name evidence="2" type="ORF">DF185_05815</name>
</gene>
<dbReference type="Gene3D" id="2.60.120.10">
    <property type="entry name" value="Jelly Rolls"/>
    <property type="match status" value="1"/>
</dbReference>
<dbReference type="CDD" id="cd00038">
    <property type="entry name" value="CAP_ED"/>
    <property type="match status" value="1"/>
</dbReference>
<organism evidence="2 3">
    <name type="scientific">Marinifilum breve</name>
    <dbReference type="NCBI Taxonomy" id="2184082"/>
    <lineage>
        <taxon>Bacteria</taxon>
        <taxon>Pseudomonadati</taxon>
        <taxon>Bacteroidota</taxon>
        <taxon>Bacteroidia</taxon>
        <taxon>Marinilabiliales</taxon>
        <taxon>Marinifilaceae</taxon>
    </lineage>
</organism>
<dbReference type="InterPro" id="IPR018490">
    <property type="entry name" value="cNMP-bd_dom_sf"/>
</dbReference>